<feature type="non-terminal residue" evidence="2">
    <location>
        <position position="1"/>
    </location>
</feature>
<keyword evidence="3" id="KW-1185">Reference proteome</keyword>
<feature type="region of interest" description="Disordered" evidence="1">
    <location>
        <begin position="295"/>
        <end position="323"/>
    </location>
</feature>
<name>A0A392NSX2_9FABA</name>
<evidence type="ECO:0000313" key="2">
    <source>
        <dbReference type="EMBL" id="MCI02186.1"/>
    </source>
</evidence>
<feature type="non-terminal residue" evidence="2">
    <location>
        <position position="323"/>
    </location>
</feature>
<sequence>YVKRIAQEYYISEEAIPSNKVMDMKEEQRLLVKIMFSSIFPRRGGPDQISWDHKHFTYFLTVGRKINLAAYIFNHLCTSIRIAQNPQKKTPQIAYPRLLSEIFNYCGLVKRIEEAQAHDLLEETSRSFFNGQTLARMNFVSSKSLKYPTKPLLKRTTRPQPSEEAHFLFSNEPREVILEFARLMKEEGIIITGDDIAKVSPLKKRKDSSDSEEDLSAPEAKDTTGTEGASDAIVSKGKKPVVSEAADTVAAATTKRKRAEKEKVEKKKEMVPKKKRTQKKKAPKIVRKLVVYEEVDEETDEESLQLKRKRTKTDKDQSEPKKM</sequence>
<evidence type="ECO:0000256" key="1">
    <source>
        <dbReference type="SAM" id="MobiDB-lite"/>
    </source>
</evidence>
<feature type="compositionally biased region" description="Basic and acidic residues" evidence="1">
    <location>
        <begin position="259"/>
        <end position="272"/>
    </location>
</feature>
<protein>
    <submittedName>
        <fullName evidence="2">Uncharacterized protein</fullName>
    </submittedName>
</protein>
<dbReference type="EMBL" id="LXQA010048375">
    <property type="protein sequence ID" value="MCI02186.1"/>
    <property type="molecule type" value="Genomic_DNA"/>
</dbReference>
<feature type="compositionally biased region" description="Basic and acidic residues" evidence="1">
    <location>
        <begin position="313"/>
        <end position="323"/>
    </location>
</feature>
<proteinExistence type="predicted"/>
<evidence type="ECO:0000313" key="3">
    <source>
        <dbReference type="Proteomes" id="UP000265520"/>
    </source>
</evidence>
<feature type="compositionally biased region" description="Low complexity" evidence="1">
    <location>
        <begin position="244"/>
        <end position="253"/>
    </location>
</feature>
<feature type="compositionally biased region" description="Basic residues" evidence="1">
    <location>
        <begin position="273"/>
        <end position="283"/>
    </location>
</feature>
<dbReference type="Proteomes" id="UP000265520">
    <property type="component" value="Unassembled WGS sequence"/>
</dbReference>
<dbReference type="AlphaFoldDB" id="A0A392NSX2"/>
<comment type="caution">
    <text evidence="2">The sequence shown here is derived from an EMBL/GenBank/DDBJ whole genome shotgun (WGS) entry which is preliminary data.</text>
</comment>
<accession>A0A392NSX2</accession>
<reference evidence="2 3" key="1">
    <citation type="journal article" date="2018" name="Front. Plant Sci.">
        <title>Red Clover (Trifolium pratense) and Zigzag Clover (T. medium) - A Picture of Genomic Similarities and Differences.</title>
        <authorList>
            <person name="Dluhosova J."/>
            <person name="Istvanek J."/>
            <person name="Nedelnik J."/>
            <person name="Repkova J."/>
        </authorList>
    </citation>
    <scope>NUCLEOTIDE SEQUENCE [LARGE SCALE GENOMIC DNA]</scope>
    <source>
        <strain evidence="3">cv. 10/8</strain>
        <tissue evidence="2">Leaf</tissue>
    </source>
</reference>
<feature type="region of interest" description="Disordered" evidence="1">
    <location>
        <begin position="201"/>
        <end position="283"/>
    </location>
</feature>
<organism evidence="2 3">
    <name type="scientific">Trifolium medium</name>
    <dbReference type="NCBI Taxonomy" id="97028"/>
    <lineage>
        <taxon>Eukaryota</taxon>
        <taxon>Viridiplantae</taxon>
        <taxon>Streptophyta</taxon>
        <taxon>Embryophyta</taxon>
        <taxon>Tracheophyta</taxon>
        <taxon>Spermatophyta</taxon>
        <taxon>Magnoliopsida</taxon>
        <taxon>eudicotyledons</taxon>
        <taxon>Gunneridae</taxon>
        <taxon>Pentapetalae</taxon>
        <taxon>rosids</taxon>
        <taxon>fabids</taxon>
        <taxon>Fabales</taxon>
        <taxon>Fabaceae</taxon>
        <taxon>Papilionoideae</taxon>
        <taxon>50 kb inversion clade</taxon>
        <taxon>NPAAA clade</taxon>
        <taxon>Hologalegina</taxon>
        <taxon>IRL clade</taxon>
        <taxon>Trifolieae</taxon>
        <taxon>Trifolium</taxon>
    </lineage>
</organism>